<evidence type="ECO:0008006" key="4">
    <source>
        <dbReference type="Google" id="ProtNLM"/>
    </source>
</evidence>
<gene>
    <name evidence="2" type="ORF">VNI00_007771</name>
</gene>
<dbReference type="Gene3D" id="3.80.10.10">
    <property type="entry name" value="Ribonuclease Inhibitor"/>
    <property type="match status" value="1"/>
</dbReference>
<comment type="caution">
    <text evidence="2">The sequence shown here is derived from an EMBL/GenBank/DDBJ whole genome shotgun (WGS) entry which is preliminary data.</text>
</comment>
<dbReference type="Proteomes" id="UP001383192">
    <property type="component" value="Unassembled WGS sequence"/>
</dbReference>
<evidence type="ECO:0000313" key="2">
    <source>
        <dbReference type="EMBL" id="KAK7044056.1"/>
    </source>
</evidence>
<accession>A0AAW0CXL2</accession>
<keyword evidence="3" id="KW-1185">Reference proteome</keyword>
<protein>
    <recommendedName>
        <fullName evidence="4">F-box domain-containing protein</fullName>
    </recommendedName>
</protein>
<dbReference type="EMBL" id="JAYKXP010000026">
    <property type="protein sequence ID" value="KAK7044056.1"/>
    <property type="molecule type" value="Genomic_DNA"/>
</dbReference>
<evidence type="ECO:0000313" key="3">
    <source>
        <dbReference type="Proteomes" id="UP001383192"/>
    </source>
</evidence>
<reference evidence="2 3" key="1">
    <citation type="submission" date="2024-01" db="EMBL/GenBank/DDBJ databases">
        <title>A draft genome for a cacao thread blight-causing isolate of Paramarasmius palmivorus.</title>
        <authorList>
            <person name="Baruah I.K."/>
            <person name="Bukari Y."/>
            <person name="Amoako-Attah I."/>
            <person name="Meinhardt L.W."/>
            <person name="Bailey B.A."/>
            <person name="Cohen S.P."/>
        </authorList>
    </citation>
    <scope>NUCLEOTIDE SEQUENCE [LARGE SCALE GENOMIC DNA]</scope>
    <source>
        <strain evidence="2 3">GH-12</strain>
    </source>
</reference>
<dbReference type="InterPro" id="IPR032675">
    <property type="entry name" value="LRR_dom_sf"/>
</dbReference>
<keyword evidence="1" id="KW-0175">Coiled coil</keyword>
<evidence type="ECO:0000256" key="1">
    <source>
        <dbReference type="SAM" id="Coils"/>
    </source>
</evidence>
<proteinExistence type="predicted"/>
<name>A0AAW0CXL2_9AGAR</name>
<organism evidence="2 3">
    <name type="scientific">Paramarasmius palmivorus</name>
    <dbReference type="NCBI Taxonomy" id="297713"/>
    <lineage>
        <taxon>Eukaryota</taxon>
        <taxon>Fungi</taxon>
        <taxon>Dikarya</taxon>
        <taxon>Basidiomycota</taxon>
        <taxon>Agaricomycotina</taxon>
        <taxon>Agaricomycetes</taxon>
        <taxon>Agaricomycetidae</taxon>
        <taxon>Agaricales</taxon>
        <taxon>Marasmiineae</taxon>
        <taxon>Marasmiaceae</taxon>
        <taxon>Paramarasmius</taxon>
    </lineage>
</organism>
<feature type="coiled-coil region" evidence="1">
    <location>
        <begin position="52"/>
        <end position="79"/>
    </location>
</feature>
<dbReference type="AlphaFoldDB" id="A0AAW0CXL2"/>
<sequence length="477" mass="54297">MVQAASFSPTVLCSNCNHTFTPRPVGSPIANDIIRSQRSPSAVEAFQTKALVEKDERELQRYDAELTRIRSLLKKLGNERIFIAQRLEQGRSWLAPIRKVPGEVLERILFLAQEDEYSVKAQGDESRSTILALSQVCWYWRHIVTARAAWWCNIHLDICQLGKSALPVLEIHVKYSGDCKLSLSVVDSRKQERDFNSTIGSCGSYLKHLGKRGPRTLHRLLSQNTHRISYLKLDFCMVLFDELWQLGSLKGTFVNLRSLTIAEPFDYDSANRFLDTMPFENRLRSNQPLLPSLHHLSLVYNPEEEADYFFTTMNHLAALESVVLRPSRYHHDKQAAVSWPLTYFVDVIRVSNSPVKSLNIDLGSYILPDTNQVHVGLTDLFKLCTSLEDLNIRLSAFEPVNLLSRIFKDLIDLGMHLPKLKNVTIQIEGPDSSNLLLDGDGQGKARCTGLEELLGRITSCDAVLEIWLIHYEYVICR</sequence>